<sequence length="180" mass="19575">MATEELTVSTLKVLASSARGLADQLEALMAQIPTGPGISAAPDRDIAGSSEDKRTHAELPVWDPETDLPLGKPKVIGTREEQDWCSLTYLGGIYAINRRYGRGATSQEVSRYAQKAGYKDGRAVTAWSKGDGPTFNDENKQRWISSQGASFWVHRLAESLGFRLPSDLASPWEDGPVKPA</sequence>
<name>A0ABW1X1G5_9ACTN</name>
<gene>
    <name evidence="2" type="ORF">ACFP57_05545</name>
</gene>
<dbReference type="Proteomes" id="UP001596266">
    <property type="component" value="Unassembled WGS sequence"/>
</dbReference>
<organism evidence="2 3">
    <name type="scientific">Luteococcus sanguinis</name>
    <dbReference type="NCBI Taxonomy" id="174038"/>
    <lineage>
        <taxon>Bacteria</taxon>
        <taxon>Bacillati</taxon>
        <taxon>Actinomycetota</taxon>
        <taxon>Actinomycetes</taxon>
        <taxon>Propionibacteriales</taxon>
        <taxon>Propionibacteriaceae</taxon>
        <taxon>Luteococcus</taxon>
    </lineage>
</organism>
<proteinExistence type="predicted"/>
<evidence type="ECO:0000256" key="1">
    <source>
        <dbReference type="SAM" id="MobiDB-lite"/>
    </source>
</evidence>
<evidence type="ECO:0000313" key="2">
    <source>
        <dbReference type="EMBL" id="MFC6396453.1"/>
    </source>
</evidence>
<dbReference type="RefSeq" id="WP_343884908.1">
    <property type="nucleotide sequence ID" value="NZ_BAAAKI010000004.1"/>
</dbReference>
<feature type="compositionally biased region" description="Basic and acidic residues" evidence="1">
    <location>
        <begin position="42"/>
        <end position="57"/>
    </location>
</feature>
<dbReference type="EMBL" id="JBHSUA010000009">
    <property type="protein sequence ID" value="MFC6396453.1"/>
    <property type="molecule type" value="Genomic_DNA"/>
</dbReference>
<protein>
    <submittedName>
        <fullName evidence="2">Uncharacterized protein</fullName>
    </submittedName>
</protein>
<evidence type="ECO:0000313" key="3">
    <source>
        <dbReference type="Proteomes" id="UP001596266"/>
    </source>
</evidence>
<comment type="caution">
    <text evidence="2">The sequence shown here is derived from an EMBL/GenBank/DDBJ whole genome shotgun (WGS) entry which is preliminary data.</text>
</comment>
<accession>A0ABW1X1G5</accession>
<feature type="region of interest" description="Disordered" evidence="1">
    <location>
        <begin position="34"/>
        <end position="59"/>
    </location>
</feature>
<reference evidence="3" key="1">
    <citation type="journal article" date="2019" name="Int. J. Syst. Evol. Microbiol.">
        <title>The Global Catalogue of Microorganisms (GCM) 10K type strain sequencing project: providing services to taxonomists for standard genome sequencing and annotation.</title>
        <authorList>
            <consortium name="The Broad Institute Genomics Platform"/>
            <consortium name="The Broad Institute Genome Sequencing Center for Infectious Disease"/>
            <person name="Wu L."/>
            <person name="Ma J."/>
        </authorList>
    </citation>
    <scope>NUCLEOTIDE SEQUENCE [LARGE SCALE GENOMIC DNA]</scope>
    <source>
        <strain evidence="3">CGMCC 1.15277</strain>
    </source>
</reference>
<keyword evidence="3" id="KW-1185">Reference proteome</keyword>